<dbReference type="Gene3D" id="3.40.50.1010">
    <property type="entry name" value="5'-nuclease"/>
    <property type="match status" value="1"/>
</dbReference>
<keyword evidence="5" id="KW-0800">Toxin</keyword>
<protein>
    <recommendedName>
        <fullName evidence="5">Ribonuclease VapC</fullName>
        <shortName evidence="5">RNase VapC</shortName>
        <ecNumber evidence="5">3.1.-.-</ecNumber>
    </recommendedName>
    <alternativeName>
        <fullName evidence="5">Putative toxin VapC</fullName>
    </alternativeName>
</protein>
<feature type="domain" description="PIN" evidence="6">
    <location>
        <begin position="14"/>
        <end position="125"/>
    </location>
</feature>
<feature type="binding site" evidence="5">
    <location>
        <position position="98"/>
    </location>
    <ligand>
        <name>Mg(2+)</name>
        <dbReference type="ChEBI" id="CHEBI:18420"/>
    </ligand>
</feature>
<evidence type="ECO:0000256" key="2">
    <source>
        <dbReference type="ARBA" id="ARBA00022722"/>
    </source>
</evidence>
<dbReference type="HAMAP" id="MF_00265">
    <property type="entry name" value="VapC_Nob1"/>
    <property type="match status" value="1"/>
</dbReference>
<keyword evidence="1 5" id="KW-1277">Toxin-antitoxin system</keyword>
<reference evidence="7" key="1">
    <citation type="journal article" date="2020" name="mSystems">
        <title>Genome- and Community-Level Interaction Insights into Carbon Utilization and Element Cycling Functions of Hydrothermarchaeota in Hydrothermal Sediment.</title>
        <authorList>
            <person name="Zhou Z."/>
            <person name="Liu Y."/>
            <person name="Xu W."/>
            <person name="Pan J."/>
            <person name="Luo Z.H."/>
            <person name="Li M."/>
        </authorList>
    </citation>
    <scope>NUCLEOTIDE SEQUENCE [LARGE SCALE GENOMIC DNA]</scope>
    <source>
        <strain evidence="7">SpSt-8</strain>
    </source>
</reference>
<dbReference type="GO" id="GO:0016787">
    <property type="term" value="F:hydrolase activity"/>
    <property type="evidence" value="ECO:0007669"/>
    <property type="project" value="UniProtKB-KW"/>
</dbReference>
<evidence type="ECO:0000256" key="4">
    <source>
        <dbReference type="ARBA" id="ARBA00022801"/>
    </source>
</evidence>
<organism evidence="7">
    <name type="scientific">Thermofilum pendens</name>
    <dbReference type="NCBI Taxonomy" id="2269"/>
    <lineage>
        <taxon>Archaea</taxon>
        <taxon>Thermoproteota</taxon>
        <taxon>Thermoprotei</taxon>
        <taxon>Thermofilales</taxon>
        <taxon>Thermofilaceae</taxon>
        <taxon>Thermofilum</taxon>
    </lineage>
</organism>
<dbReference type="AlphaFoldDB" id="A0A7C3SKZ0"/>
<dbReference type="SUPFAM" id="SSF88723">
    <property type="entry name" value="PIN domain-like"/>
    <property type="match status" value="1"/>
</dbReference>
<keyword evidence="2 5" id="KW-0540">Nuclease</keyword>
<keyword evidence="5" id="KW-0460">Magnesium</keyword>
<name>A0A7C3SKZ0_THEPE</name>
<sequence>MRSRPRRRSSSERIYVDVNILYYYLTAHPQHGERARSHIAAWSGSLVTSSLTAWLLYVLTKLENVASILEEVGVELAPLTASILRRAEKLEEPRDLEDRVHVATMLELGISTIISNDKDFDSVAGIKRVF</sequence>
<dbReference type="InterPro" id="IPR029060">
    <property type="entry name" value="PIN-like_dom_sf"/>
</dbReference>
<comment type="similarity">
    <text evidence="5">Belongs to the PINc/VapC protein family.</text>
</comment>
<dbReference type="GO" id="GO:0090729">
    <property type="term" value="F:toxin activity"/>
    <property type="evidence" value="ECO:0007669"/>
    <property type="project" value="UniProtKB-KW"/>
</dbReference>
<gene>
    <name evidence="5" type="primary">vapC</name>
    <name evidence="7" type="ORF">ENV88_02500</name>
</gene>
<evidence type="ECO:0000256" key="1">
    <source>
        <dbReference type="ARBA" id="ARBA00022649"/>
    </source>
</evidence>
<keyword evidence="4 5" id="KW-0378">Hydrolase</keyword>
<dbReference type="EC" id="3.1.-.-" evidence="5"/>
<dbReference type="InterPro" id="IPR022907">
    <property type="entry name" value="VapC_family"/>
</dbReference>
<dbReference type="GO" id="GO:0004540">
    <property type="term" value="F:RNA nuclease activity"/>
    <property type="evidence" value="ECO:0007669"/>
    <property type="project" value="InterPro"/>
</dbReference>
<comment type="cofactor">
    <cofactor evidence="5">
        <name>Mg(2+)</name>
        <dbReference type="ChEBI" id="CHEBI:18420"/>
    </cofactor>
</comment>
<proteinExistence type="inferred from homology"/>
<evidence type="ECO:0000256" key="5">
    <source>
        <dbReference type="HAMAP-Rule" id="MF_00265"/>
    </source>
</evidence>
<evidence type="ECO:0000256" key="3">
    <source>
        <dbReference type="ARBA" id="ARBA00022723"/>
    </source>
</evidence>
<dbReference type="GO" id="GO:0000287">
    <property type="term" value="F:magnesium ion binding"/>
    <property type="evidence" value="ECO:0007669"/>
    <property type="project" value="UniProtKB-UniRule"/>
</dbReference>
<comment type="caution">
    <text evidence="7">The sequence shown here is derived from an EMBL/GenBank/DDBJ whole genome shotgun (WGS) entry which is preliminary data.</text>
</comment>
<accession>A0A7C3SKZ0</accession>
<evidence type="ECO:0000259" key="6">
    <source>
        <dbReference type="Pfam" id="PF01850"/>
    </source>
</evidence>
<dbReference type="EMBL" id="DTIB01000058">
    <property type="protein sequence ID" value="HGB24914.1"/>
    <property type="molecule type" value="Genomic_DNA"/>
</dbReference>
<comment type="function">
    <text evidence="5">Toxic component of a toxin-antitoxin (TA) system. An RNase.</text>
</comment>
<dbReference type="CDD" id="cd09854">
    <property type="entry name" value="PIN_VapC-like"/>
    <property type="match status" value="1"/>
</dbReference>
<dbReference type="InterPro" id="IPR002716">
    <property type="entry name" value="PIN_dom"/>
</dbReference>
<dbReference type="Pfam" id="PF01850">
    <property type="entry name" value="PIN"/>
    <property type="match status" value="1"/>
</dbReference>
<keyword evidence="3 5" id="KW-0479">Metal-binding</keyword>
<evidence type="ECO:0000313" key="7">
    <source>
        <dbReference type="EMBL" id="HGB24914.1"/>
    </source>
</evidence>
<feature type="binding site" evidence="5">
    <location>
        <position position="17"/>
    </location>
    <ligand>
        <name>Mg(2+)</name>
        <dbReference type="ChEBI" id="CHEBI:18420"/>
    </ligand>
</feature>